<keyword evidence="3" id="KW-0472">Membrane</keyword>
<dbReference type="AlphaFoldDB" id="A0AAN7VS00"/>
<evidence type="ECO:0000256" key="1">
    <source>
        <dbReference type="SAM" id="Coils"/>
    </source>
</evidence>
<proteinExistence type="predicted"/>
<keyword evidence="3" id="KW-0812">Transmembrane</keyword>
<keyword evidence="5" id="KW-1185">Reference proteome</keyword>
<evidence type="ECO:0000313" key="4">
    <source>
        <dbReference type="EMBL" id="KAK5648884.1"/>
    </source>
</evidence>
<accession>A0AAN7VS00</accession>
<evidence type="ECO:0000256" key="3">
    <source>
        <dbReference type="SAM" id="Phobius"/>
    </source>
</evidence>
<reference evidence="4 5" key="1">
    <citation type="journal article" date="2024" name="Insects">
        <title>An Improved Chromosome-Level Genome Assembly of the Firefly Pyrocoelia pectoralis.</title>
        <authorList>
            <person name="Fu X."/>
            <person name="Meyer-Rochow V.B."/>
            <person name="Ballantyne L."/>
            <person name="Zhu X."/>
        </authorList>
    </citation>
    <scope>NUCLEOTIDE SEQUENCE [LARGE SCALE GENOMIC DNA]</scope>
    <source>
        <strain evidence="4">XCY_ONT2</strain>
    </source>
</reference>
<evidence type="ECO:0000256" key="2">
    <source>
        <dbReference type="SAM" id="MobiDB-lite"/>
    </source>
</evidence>
<evidence type="ECO:0000313" key="5">
    <source>
        <dbReference type="Proteomes" id="UP001329430"/>
    </source>
</evidence>
<name>A0AAN7VS00_9COLE</name>
<protein>
    <submittedName>
        <fullName evidence="4">Uncharacterized protein</fullName>
    </submittedName>
</protein>
<organism evidence="4 5">
    <name type="scientific">Pyrocoelia pectoralis</name>
    <dbReference type="NCBI Taxonomy" id="417401"/>
    <lineage>
        <taxon>Eukaryota</taxon>
        <taxon>Metazoa</taxon>
        <taxon>Ecdysozoa</taxon>
        <taxon>Arthropoda</taxon>
        <taxon>Hexapoda</taxon>
        <taxon>Insecta</taxon>
        <taxon>Pterygota</taxon>
        <taxon>Neoptera</taxon>
        <taxon>Endopterygota</taxon>
        <taxon>Coleoptera</taxon>
        <taxon>Polyphaga</taxon>
        <taxon>Elateriformia</taxon>
        <taxon>Elateroidea</taxon>
        <taxon>Lampyridae</taxon>
        <taxon>Lampyrinae</taxon>
        <taxon>Pyrocoelia</taxon>
    </lineage>
</organism>
<comment type="caution">
    <text evidence="4">The sequence shown here is derived from an EMBL/GenBank/DDBJ whole genome shotgun (WGS) entry which is preliminary data.</text>
</comment>
<dbReference type="Proteomes" id="UP001329430">
    <property type="component" value="Chromosome 2"/>
</dbReference>
<dbReference type="EMBL" id="JAVRBK010000002">
    <property type="protein sequence ID" value="KAK5648884.1"/>
    <property type="molecule type" value="Genomic_DNA"/>
</dbReference>
<sequence length="123" mass="14249">MSGKEEMDMLNKIKEGLDTEGKSPLEALAQISELLNKLELSEEEKEQLKQTLNDKTDQMSAFMKPGLDILPDGNLTMTITLVVAFVVVMTLFVFFGYKLYRSLTEKERKRDEKRKQKQMKKKK</sequence>
<keyword evidence="3" id="KW-1133">Transmembrane helix</keyword>
<feature type="region of interest" description="Disordered" evidence="2">
    <location>
        <begin position="104"/>
        <end position="123"/>
    </location>
</feature>
<keyword evidence="1" id="KW-0175">Coiled coil</keyword>
<feature type="transmembrane region" description="Helical" evidence="3">
    <location>
        <begin position="75"/>
        <end position="100"/>
    </location>
</feature>
<feature type="coiled-coil region" evidence="1">
    <location>
        <begin position="28"/>
        <end position="58"/>
    </location>
</feature>
<feature type="compositionally biased region" description="Basic and acidic residues" evidence="2">
    <location>
        <begin position="104"/>
        <end position="114"/>
    </location>
</feature>
<gene>
    <name evidence="4" type="ORF">RI129_003776</name>
</gene>